<dbReference type="Gene3D" id="3.40.640.10">
    <property type="entry name" value="Type I PLP-dependent aspartate aminotransferase-like (Major domain)"/>
    <property type="match status" value="1"/>
</dbReference>
<feature type="domain" description="Aminotransferase class I/classII large" evidence="8">
    <location>
        <begin position="89"/>
        <end position="445"/>
    </location>
</feature>
<evidence type="ECO:0000259" key="8">
    <source>
        <dbReference type="Pfam" id="PF00155"/>
    </source>
</evidence>
<evidence type="ECO:0000256" key="3">
    <source>
        <dbReference type="ARBA" id="ARBA00022576"/>
    </source>
</evidence>
<dbReference type="CDD" id="cd00609">
    <property type="entry name" value="AAT_like"/>
    <property type="match status" value="1"/>
</dbReference>
<evidence type="ECO:0000256" key="1">
    <source>
        <dbReference type="ARBA" id="ARBA00001933"/>
    </source>
</evidence>
<feature type="coiled-coil region" evidence="7">
    <location>
        <begin position="428"/>
        <end position="458"/>
    </location>
</feature>
<accession>A0A222P0E6</accession>
<dbReference type="AlphaFoldDB" id="A0A222P0E6"/>
<dbReference type="InterPro" id="IPR015422">
    <property type="entry name" value="PyrdxlP-dep_Trfase_small"/>
</dbReference>
<dbReference type="OrthoDB" id="9813612at2"/>
<evidence type="ECO:0000313" key="10">
    <source>
        <dbReference type="Proteomes" id="UP000201728"/>
    </source>
</evidence>
<comment type="cofactor">
    <cofactor evidence="1 6">
        <name>pyridoxal 5'-phosphate</name>
        <dbReference type="ChEBI" id="CHEBI:597326"/>
    </cofactor>
</comment>
<keyword evidence="7" id="KW-0175">Coiled coil</keyword>
<comment type="similarity">
    <text evidence="2 6">Belongs to the class-I pyridoxal-phosphate-dependent aminotransferase family.</text>
</comment>
<dbReference type="InterPro" id="IPR004838">
    <property type="entry name" value="NHTrfase_class1_PyrdxlP-BS"/>
</dbReference>
<dbReference type="GO" id="GO:0030170">
    <property type="term" value="F:pyridoxal phosphate binding"/>
    <property type="evidence" value="ECO:0007669"/>
    <property type="project" value="InterPro"/>
</dbReference>
<dbReference type="Pfam" id="PF00155">
    <property type="entry name" value="Aminotran_1_2"/>
    <property type="match status" value="1"/>
</dbReference>
<organism evidence="9 10">
    <name type="scientific">Legionella clemsonensis</name>
    <dbReference type="NCBI Taxonomy" id="1867846"/>
    <lineage>
        <taxon>Bacteria</taxon>
        <taxon>Pseudomonadati</taxon>
        <taxon>Pseudomonadota</taxon>
        <taxon>Gammaproteobacteria</taxon>
        <taxon>Legionellales</taxon>
        <taxon>Legionellaceae</taxon>
        <taxon>Legionella</taxon>
    </lineage>
</organism>
<dbReference type="RefSeq" id="WP_094090397.1">
    <property type="nucleotide sequence ID" value="NZ_CP016397.1"/>
</dbReference>
<dbReference type="InterPro" id="IPR015421">
    <property type="entry name" value="PyrdxlP-dep_Trfase_major"/>
</dbReference>
<keyword evidence="5" id="KW-0663">Pyridoxal phosphate</keyword>
<sequence length="599" mass="68462">MFTPDGQPADKIDKIMLLSLWVKALRKERAQIKDSLQKLQTIITAGMGQPTYPVSAHTIDFFLVYWKHLEKLVKDAQNNLDEIKEAAAIDYGHPQGDEEARTLMAEAMTAWYKKEIKPEHILFTTGGAGGLRVVFEALHERYKDIPLHRIITPFPYYGLYGDYPKHRLHPIEVMKEPGFRLTAEALEKSIIDAYALGKIDGGIPKAVLICNPSNPLGTVISEAEFKKIAEVLRKYPDLHIIFDEAYTEMTYVELPSFLQIAPDLQHRTVIMRSATKGLSMAGERMAMLLTADPKLMNELLTINISISGHAPRSLQMAYAHTMKNITEKEKEDLKNFYKEKVDYVTDRLKKMGAEISDPNYKVEGTFYVLADFSDMFNLEIPEEAVRALGKKGKVTTDEELTYYLLFKDSIMIAPLSYYGVSEKAGLMRITCSKNLKELKEVMDRLESTLLEARQARKTELLTHNYQQLQKIGDPTLYEEINSRLNQITHKTGDCLSYKSQLKELNSLHHTIMKTLLHDSPEPKIFPEEKEKERILAPRFFNTGEVSCVKKQVDKEWEEFLDKTFGKEGTVRKLMAGLSADERLEIVPWREHLASRPPLA</sequence>
<dbReference type="InterPro" id="IPR015424">
    <property type="entry name" value="PyrdxlP-dep_Trfase"/>
</dbReference>
<dbReference type="SUPFAM" id="SSF53383">
    <property type="entry name" value="PLP-dependent transferases"/>
    <property type="match status" value="1"/>
</dbReference>
<dbReference type="InterPro" id="IPR004839">
    <property type="entry name" value="Aminotransferase_I/II_large"/>
</dbReference>
<evidence type="ECO:0000313" key="9">
    <source>
        <dbReference type="EMBL" id="ASQ45324.1"/>
    </source>
</evidence>
<evidence type="ECO:0000256" key="7">
    <source>
        <dbReference type="SAM" id="Coils"/>
    </source>
</evidence>
<evidence type="ECO:0000256" key="4">
    <source>
        <dbReference type="ARBA" id="ARBA00022679"/>
    </source>
</evidence>
<keyword evidence="4 6" id="KW-0808">Transferase</keyword>
<dbReference type="GO" id="GO:0008483">
    <property type="term" value="F:transaminase activity"/>
    <property type="evidence" value="ECO:0007669"/>
    <property type="project" value="UniProtKB-KW"/>
</dbReference>
<dbReference type="EC" id="2.6.1.-" evidence="6"/>
<gene>
    <name evidence="9" type="primary">aspC</name>
    <name evidence="9" type="ORF">clem_03830</name>
</gene>
<reference evidence="10" key="1">
    <citation type="submission" date="2016-07" db="EMBL/GenBank/DDBJ databases">
        <authorList>
            <person name="Florea S."/>
            <person name="Webb J.S."/>
            <person name="Jaromczyk J."/>
            <person name="Schardl C.L."/>
        </authorList>
    </citation>
    <scope>NUCLEOTIDE SEQUENCE [LARGE SCALE GENOMIC DNA]</scope>
    <source>
        <strain evidence="10">CDC-D5610</strain>
    </source>
</reference>
<evidence type="ECO:0000256" key="2">
    <source>
        <dbReference type="ARBA" id="ARBA00007441"/>
    </source>
</evidence>
<keyword evidence="3 6" id="KW-0032">Aminotransferase</keyword>
<keyword evidence="10" id="KW-1185">Reference proteome</keyword>
<evidence type="ECO:0000256" key="5">
    <source>
        <dbReference type="ARBA" id="ARBA00022898"/>
    </source>
</evidence>
<dbReference type="InterPro" id="IPR050596">
    <property type="entry name" value="AspAT/PAT-like"/>
</dbReference>
<evidence type="ECO:0000256" key="6">
    <source>
        <dbReference type="RuleBase" id="RU000481"/>
    </source>
</evidence>
<dbReference type="GO" id="GO:0006520">
    <property type="term" value="P:amino acid metabolic process"/>
    <property type="evidence" value="ECO:0007669"/>
    <property type="project" value="InterPro"/>
</dbReference>
<dbReference type="PANTHER" id="PTHR46383">
    <property type="entry name" value="ASPARTATE AMINOTRANSFERASE"/>
    <property type="match status" value="1"/>
</dbReference>
<dbReference type="PROSITE" id="PS00105">
    <property type="entry name" value="AA_TRANSFER_CLASS_1"/>
    <property type="match status" value="1"/>
</dbReference>
<dbReference type="PANTHER" id="PTHR46383:SF1">
    <property type="entry name" value="ASPARTATE AMINOTRANSFERASE"/>
    <property type="match status" value="1"/>
</dbReference>
<dbReference type="EMBL" id="CP016397">
    <property type="protein sequence ID" value="ASQ45324.1"/>
    <property type="molecule type" value="Genomic_DNA"/>
</dbReference>
<name>A0A222P0E6_9GAMM</name>
<dbReference type="Gene3D" id="3.90.1150.10">
    <property type="entry name" value="Aspartate Aminotransferase, domain 1"/>
    <property type="match status" value="1"/>
</dbReference>
<protein>
    <recommendedName>
        <fullName evidence="6">Aminotransferase</fullName>
        <ecNumber evidence="6">2.6.1.-</ecNumber>
    </recommendedName>
</protein>
<dbReference type="KEGG" id="lcd:clem_03830"/>
<dbReference type="Proteomes" id="UP000201728">
    <property type="component" value="Chromosome"/>
</dbReference>
<proteinExistence type="inferred from homology"/>